<dbReference type="RefSeq" id="XP_016264012.1">
    <property type="nucleotide sequence ID" value="XM_016405806.1"/>
</dbReference>
<dbReference type="VEuPathDB" id="FungiDB:PV06_04861"/>
<feature type="region of interest" description="Disordered" evidence="1">
    <location>
        <begin position="61"/>
        <end position="110"/>
    </location>
</feature>
<dbReference type="HOGENOM" id="CLU_2171069_0_0_1"/>
<dbReference type="AlphaFoldDB" id="A0A0D2AVG3"/>
<dbReference type="GeneID" id="27356935"/>
<name>A0A0D2AVG3_9EURO</name>
<sequence>MMSMRCNVDYEQGVSYLRYITDEAYDQRRAAPCSTLLIKHVHPLEMDNMFLSGRLKMADCSAGPSSRNLSMVPPPPTREGCRGKDRSRRRPWYEQERGPVEDSAWSRTEG</sequence>
<gene>
    <name evidence="2" type="ORF">PV06_04861</name>
</gene>
<evidence type="ECO:0000313" key="2">
    <source>
        <dbReference type="EMBL" id="KIW43796.1"/>
    </source>
</evidence>
<evidence type="ECO:0000256" key="1">
    <source>
        <dbReference type="SAM" id="MobiDB-lite"/>
    </source>
</evidence>
<protein>
    <submittedName>
        <fullName evidence="2">Uncharacterized protein</fullName>
    </submittedName>
</protein>
<feature type="compositionally biased region" description="Basic and acidic residues" evidence="1">
    <location>
        <begin position="91"/>
        <end position="100"/>
    </location>
</feature>
<dbReference type="EMBL" id="KN847335">
    <property type="protein sequence ID" value="KIW43796.1"/>
    <property type="molecule type" value="Genomic_DNA"/>
</dbReference>
<reference evidence="2 3" key="1">
    <citation type="submission" date="2015-01" db="EMBL/GenBank/DDBJ databases">
        <title>The Genome Sequence of Exophiala oligosperma CBS72588.</title>
        <authorList>
            <consortium name="The Broad Institute Genomics Platform"/>
            <person name="Cuomo C."/>
            <person name="de Hoog S."/>
            <person name="Gorbushina A."/>
            <person name="Stielow B."/>
            <person name="Teixiera M."/>
            <person name="Abouelleil A."/>
            <person name="Chapman S.B."/>
            <person name="Priest M."/>
            <person name="Young S.K."/>
            <person name="Wortman J."/>
            <person name="Nusbaum C."/>
            <person name="Birren B."/>
        </authorList>
    </citation>
    <scope>NUCLEOTIDE SEQUENCE [LARGE SCALE GENOMIC DNA]</scope>
    <source>
        <strain evidence="2 3">CBS 72588</strain>
    </source>
</reference>
<organism evidence="2 3">
    <name type="scientific">Exophiala oligosperma</name>
    <dbReference type="NCBI Taxonomy" id="215243"/>
    <lineage>
        <taxon>Eukaryota</taxon>
        <taxon>Fungi</taxon>
        <taxon>Dikarya</taxon>
        <taxon>Ascomycota</taxon>
        <taxon>Pezizomycotina</taxon>
        <taxon>Eurotiomycetes</taxon>
        <taxon>Chaetothyriomycetidae</taxon>
        <taxon>Chaetothyriales</taxon>
        <taxon>Herpotrichiellaceae</taxon>
        <taxon>Exophiala</taxon>
    </lineage>
</organism>
<evidence type="ECO:0000313" key="3">
    <source>
        <dbReference type="Proteomes" id="UP000053342"/>
    </source>
</evidence>
<accession>A0A0D2AVG3</accession>
<proteinExistence type="predicted"/>
<dbReference type="Proteomes" id="UP000053342">
    <property type="component" value="Unassembled WGS sequence"/>
</dbReference>
<keyword evidence="3" id="KW-1185">Reference proteome</keyword>